<dbReference type="EMBL" id="RDQH01000335">
    <property type="protein sequence ID" value="RXH90664.1"/>
    <property type="molecule type" value="Genomic_DNA"/>
</dbReference>
<reference evidence="1 2" key="1">
    <citation type="submission" date="2018-10" db="EMBL/GenBank/DDBJ databases">
        <title>A high-quality apple genome assembly.</title>
        <authorList>
            <person name="Hu J."/>
        </authorList>
    </citation>
    <scope>NUCLEOTIDE SEQUENCE [LARGE SCALE GENOMIC DNA]</scope>
    <source>
        <strain evidence="2">cv. HFTH1</strain>
        <tissue evidence="1">Young leaf</tissue>
    </source>
</reference>
<dbReference type="AlphaFoldDB" id="A0A498J949"/>
<dbReference type="Proteomes" id="UP000290289">
    <property type="component" value="Chromosome 9"/>
</dbReference>
<proteinExistence type="predicted"/>
<sequence length="97" mass="10644">MGDPLGSSHVSSQKQNLEGVVGAQSEQYSATAELSPDVVGVWAGIINKLLSVSESIVLMEYAFYKTNFNDPTVKLICICFKISYSKNCNKKKHSEIK</sequence>
<protein>
    <submittedName>
        <fullName evidence="1">Uncharacterized protein</fullName>
    </submittedName>
</protein>
<name>A0A498J949_MALDO</name>
<comment type="caution">
    <text evidence="1">The sequence shown here is derived from an EMBL/GenBank/DDBJ whole genome shotgun (WGS) entry which is preliminary data.</text>
</comment>
<organism evidence="1 2">
    <name type="scientific">Malus domestica</name>
    <name type="common">Apple</name>
    <name type="synonym">Pyrus malus</name>
    <dbReference type="NCBI Taxonomy" id="3750"/>
    <lineage>
        <taxon>Eukaryota</taxon>
        <taxon>Viridiplantae</taxon>
        <taxon>Streptophyta</taxon>
        <taxon>Embryophyta</taxon>
        <taxon>Tracheophyta</taxon>
        <taxon>Spermatophyta</taxon>
        <taxon>Magnoliopsida</taxon>
        <taxon>eudicotyledons</taxon>
        <taxon>Gunneridae</taxon>
        <taxon>Pentapetalae</taxon>
        <taxon>rosids</taxon>
        <taxon>fabids</taxon>
        <taxon>Rosales</taxon>
        <taxon>Rosaceae</taxon>
        <taxon>Amygdaloideae</taxon>
        <taxon>Maleae</taxon>
        <taxon>Malus</taxon>
    </lineage>
</organism>
<keyword evidence="2" id="KW-1185">Reference proteome</keyword>
<evidence type="ECO:0000313" key="2">
    <source>
        <dbReference type="Proteomes" id="UP000290289"/>
    </source>
</evidence>
<evidence type="ECO:0000313" key="1">
    <source>
        <dbReference type="EMBL" id="RXH90664.1"/>
    </source>
</evidence>
<gene>
    <name evidence="1" type="ORF">DVH24_035428</name>
</gene>
<accession>A0A498J949</accession>